<keyword evidence="3" id="KW-1185">Reference proteome</keyword>
<evidence type="ECO:0000313" key="3">
    <source>
        <dbReference type="Proteomes" id="UP000572051"/>
    </source>
</evidence>
<dbReference type="Proteomes" id="UP000572051">
    <property type="component" value="Unassembled WGS sequence"/>
</dbReference>
<dbReference type="RefSeq" id="WP_179824935.1">
    <property type="nucleotide sequence ID" value="NZ_JACCFS010000001.1"/>
</dbReference>
<evidence type="ECO:0000256" key="1">
    <source>
        <dbReference type="SAM" id="MobiDB-lite"/>
    </source>
</evidence>
<feature type="compositionally biased region" description="Pro residues" evidence="1">
    <location>
        <begin position="76"/>
        <end position="101"/>
    </location>
</feature>
<gene>
    <name evidence="2" type="ORF">HNR10_003522</name>
</gene>
<comment type="caution">
    <text evidence="2">The sequence shown here is derived from an EMBL/GenBank/DDBJ whole genome shotgun (WGS) entry which is preliminary data.</text>
</comment>
<sequence length="161" mass="16662">MTNGVPPHHRLSLHDHVALDEIELYAEVLIAVADADRPLRPAEIDQVLGLAPAPPPARAAAATDTAPSGRGDEPTRPPGPSGPTGPPSRMPGRGPDPAPPPPDERESDTTAPPRGSALVPEPRPLPAPLPAPGLPWTVRPLAYEVPLPSAPAPPPTALWAH</sequence>
<organism evidence="2 3">
    <name type="scientific">Nocardiopsis aegyptia</name>
    <dbReference type="NCBI Taxonomy" id="220378"/>
    <lineage>
        <taxon>Bacteria</taxon>
        <taxon>Bacillati</taxon>
        <taxon>Actinomycetota</taxon>
        <taxon>Actinomycetes</taxon>
        <taxon>Streptosporangiales</taxon>
        <taxon>Nocardiopsidaceae</taxon>
        <taxon>Nocardiopsis</taxon>
    </lineage>
</organism>
<feature type="region of interest" description="Disordered" evidence="1">
    <location>
        <begin position="49"/>
        <end position="136"/>
    </location>
</feature>
<dbReference type="AlphaFoldDB" id="A0A7Z0JAZ0"/>
<proteinExistence type="predicted"/>
<protein>
    <submittedName>
        <fullName evidence="2">Uncharacterized protein</fullName>
    </submittedName>
</protein>
<reference evidence="2 3" key="1">
    <citation type="submission" date="2020-07" db="EMBL/GenBank/DDBJ databases">
        <title>Sequencing the genomes of 1000 actinobacteria strains.</title>
        <authorList>
            <person name="Klenk H.-P."/>
        </authorList>
    </citation>
    <scope>NUCLEOTIDE SEQUENCE [LARGE SCALE GENOMIC DNA]</scope>
    <source>
        <strain evidence="2 3">DSM 44442</strain>
    </source>
</reference>
<name>A0A7Z0JAZ0_9ACTN</name>
<evidence type="ECO:0000313" key="2">
    <source>
        <dbReference type="EMBL" id="NYJ35641.1"/>
    </source>
</evidence>
<feature type="compositionally biased region" description="Low complexity" evidence="1">
    <location>
        <begin position="58"/>
        <end position="67"/>
    </location>
</feature>
<feature type="compositionally biased region" description="Pro residues" evidence="1">
    <location>
        <begin position="121"/>
        <end position="133"/>
    </location>
</feature>
<accession>A0A7Z0JAZ0</accession>
<dbReference type="EMBL" id="JACCFS010000001">
    <property type="protein sequence ID" value="NYJ35641.1"/>
    <property type="molecule type" value="Genomic_DNA"/>
</dbReference>